<feature type="compositionally biased region" description="Low complexity" evidence="2">
    <location>
        <begin position="1189"/>
        <end position="1199"/>
    </location>
</feature>
<feature type="region of interest" description="Disordered" evidence="2">
    <location>
        <begin position="1178"/>
        <end position="1199"/>
    </location>
</feature>
<feature type="compositionally biased region" description="Low complexity" evidence="2">
    <location>
        <begin position="814"/>
        <end position="888"/>
    </location>
</feature>
<feature type="compositionally biased region" description="Polar residues" evidence="2">
    <location>
        <begin position="981"/>
        <end position="1001"/>
    </location>
</feature>
<dbReference type="PANTHER" id="PTHR23509">
    <property type="entry name" value="PA-PL1 PHOSPHOLIPASE FAMILY"/>
    <property type="match status" value="1"/>
</dbReference>
<feature type="compositionally biased region" description="Polar residues" evidence="2">
    <location>
        <begin position="1178"/>
        <end position="1188"/>
    </location>
</feature>
<comment type="caution">
    <text evidence="4">The sequence shown here is derived from an EMBL/GenBank/DDBJ whole genome shotgun (WGS) entry which is preliminary data.</text>
</comment>
<evidence type="ECO:0000313" key="4">
    <source>
        <dbReference type="EMBL" id="KAL0280808.1"/>
    </source>
</evidence>
<feature type="compositionally biased region" description="Polar residues" evidence="2">
    <location>
        <begin position="730"/>
        <end position="739"/>
    </location>
</feature>
<name>A0AAW2IGC1_9NEOP</name>
<comment type="similarity">
    <text evidence="1">Belongs to the PA-PLA1 family.</text>
</comment>
<reference evidence="4" key="1">
    <citation type="journal article" date="2024" name="Gigascience">
        <title>Chromosome-level genome of the poultry shaft louse Menopon gallinae provides insight into the host-switching and adaptive evolution of parasitic lice.</title>
        <authorList>
            <person name="Xu Y."/>
            <person name="Ma L."/>
            <person name="Liu S."/>
            <person name="Liang Y."/>
            <person name="Liu Q."/>
            <person name="He Z."/>
            <person name="Tian L."/>
            <person name="Duan Y."/>
            <person name="Cai W."/>
            <person name="Li H."/>
            <person name="Song F."/>
        </authorList>
    </citation>
    <scope>NUCLEOTIDE SEQUENCE</scope>
    <source>
        <strain evidence="4">Cailab_2023a</strain>
    </source>
</reference>
<protein>
    <recommendedName>
        <fullName evidence="3">DDHD domain-containing protein</fullName>
    </recommendedName>
</protein>
<feature type="compositionally biased region" description="Polar residues" evidence="2">
    <location>
        <begin position="957"/>
        <end position="972"/>
    </location>
</feature>
<proteinExistence type="inferred from homology"/>
<evidence type="ECO:0000256" key="2">
    <source>
        <dbReference type="SAM" id="MobiDB-lite"/>
    </source>
</evidence>
<dbReference type="GO" id="GO:0004620">
    <property type="term" value="F:phospholipase activity"/>
    <property type="evidence" value="ECO:0007669"/>
    <property type="project" value="TreeGrafter"/>
</dbReference>
<dbReference type="GO" id="GO:0005737">
    <property type="term" value="C:cytoplasm"/>
    <property type="evidence" value="ECO:0007669"/>
    <property type="project" value="TreeGrafter"/>
</dbReference>
<dbReference type="PANTHER" id="PTHR23509:SF48">
    <property type="entry name" value="INTRACELLULAR PHOSPHOLIPASE A1"/>
    <property type="match status" value="1"/>
</dbReference>
<dbReference type="EMBL" id="JARGDH010000001">
    <property type="protein sequence ID" value="KAL0280808.1"/>
    <property type="molecule type" value="Genomic_DNA"/>
</dbReference>
<accession>A0AAW2IGC1</accession>
<dbReference type="SMART" id="SM01127">
    <property type="entry name" value="DDHD"/>
    <property type="match status" value="1"/>
</dbReference>
<evidence type="ECO:0000259" key="3">
    <source>
        <dbReference type="PROSITE" id="PS51043"/>
    </source>
</evidence>
<dbReference type="GO" id="GO:0046872">
    <property type="term" value="F:metal ion binding"/>
    <property type="evidence" value="ECO:0007669"/>
    <property type="project" value="InterPro"/>
</dbReference>
<feature type="region of interest" description="Disordered" evidence="2">
    <location>
        <begin position="908"/>
        <end position="934"/>
    </location>
</feature>
<dbReference type="Pfam" id="PF02862">
    <property type="entry name" value="DDHD"/>
    <property type="match status" value="2"/>
</dbReference>
<organism evidence="4">
    <name type="scientific">Menopon gallinae</name>
    <name type="common">poultry shaft louse</name>
    <dbReference type="NCBI Taxonomy" id="328185"/>
    <lineage>
        <taxon>Eukaryota</taxon>
        <taxon>Metazoa</taxon>
        <taxon>Ecdysozoa</taxon>
        <taxon>Arthropoda</taxon>
        <taxon>Hexapoda</taxon>
        <taxon>Insecta</taxon>
        <taxon>Pterygota</taxon>
        <taxon>Neoptera</taxon>
        <taxon>Paraneoptera</taxon>
        <taxon>Psocodea</taxon>
        <taxon>Troctomorpha</taxon>
        <taxon>Phthiraptera</taxon>
        <taxon>Amblycera</taxon>
        <taxon>Menoponidae</taxon>
        <taxon>Menopon</taxon>
    </lineage>
</organism>
<gene>
    <name evidence="4" type="ORF">PYX00_001992</name>
</gene>
<evidence type="ECO:0000256" key="1">
    <source>
        <dbReference type="ARBA" id="ARBA00038464"/>
    </source>
</evidence>
<dbReference type="InterPro" id="IPR058055">
    <property type="entry name" value="PA-PLA1"/>
</dbReference>
<dbReference type="PROSITE" id="PS51043">
    <property type="entry name" value="DDHD"/>
    <property type="match status" value="1"/>
</dbReference>
<feature type="compositionally biased region" description="Low complexity" evidence="2">
    <location>
        <begin position="740"/>
        <end position="752"/>
    </location>
</feature>
<feature type="compositionally biased region" description="Pro residues" evidence="2">
    <location>
        <begin position="773"/>
        <end position="782"/>
    </location>
</feature>
<feature type="domain" description="DDHD" evidence="3">
    <location>
        <begin position="491"/>
        <end position="660"/>
    </location>
</feature>
<feature type="compositionally biased region" description="Low complexity" evidence="2">
    <location>
        <begin position="783"/>
        <end position="807"/>
    </location>
</feature>
<dbReference type="InterPro" id="IPR004177">
    <property type="entry name" value="DDHD_dom"/>
</dbReference>
<feature type="region of interest" description="Disordered" evidence="2">
    <location>
        <begin position="956"/>
        <end position="1003"/>
    </location>
</feature>
<dbReference type="AlphaFoldDB" id="A0AAW2IGC1"/>
<feature type="region of interest" description="Disordered" evidence="2">
    <location>
        <begin position="701"/>
        <end position="891"/>
    </location>
</feature>
<feature type="compositionally biased region" description="Polar residues" evidence="2">
    <location>
        <begin position="914"/>
        <end position="934"/>
    </location>
</feature>
<feature type="compositionally biased region" description="Pro residues" evidence="2">
    <location>
        <begin position="753"/>
        <end position="763"/>
    </location>
</feature>
<sequence>MSYSDLPGRGSRNEEYLQQRISKLNLTSDAQEDIYDRIEDIQASGANYDASMDPSGSNWDYTTPQTRNLDTVVAELTPEEVRWFYKSEGEKRWLEFSGYDSYRIEMKYREIFGSSMKYPQNSAFPGFSTYGLSYNQYNLRDQLPGSSGSQNYQGTSYFINSPIRFPARQPGPQPLSQTTSWQNDSQLQQKIIVRGGLYDVNLETWKCASIYWPGEECLITRGTWFYEGTWQPLEREQSNILEAKHLSMFQGHQLSEYTENESKGNVLHTETFSDFIVEWFSPSQIYLYSENKPSKIVRTVTTRLGFHKSTGYRLFRGYKSEANLSDRPDVEITHLVFVIHGIGQKMDTGRIIRNTSSFRDCVSWLKQKYFSNFPNHRAEFFPVEWRSNLQLDGELVDAITPNTLQTLRQMLNASAMDIMYYTSPLYGEEVQRGLREELNRLYSMFSARNPYFINKGGKISVIAHSLGCVILYDIIMGLRPGSLIQSSQQGLLFQVQNFFCLGSPLSVFLALRWKDSQIPGRIDVILPRRLCHRLFNVFHPTDPVAYRIEPLLVKEFSKIAPLVIQPYNANYHTPYSEMPIEILIPEQQDAGQDGTIASQIGGKREDFNTTLTAGKELEYRLDYILRESNLGVSYLSALTSHTAYWTNYDVAYFILTQIFPEFESEKTDKNYADKCNSYSQNFPVQSQQHVVNRSFPTFDDPINSLSNFPPAQPIDHGFSQPRPGVHFPQSEMQKFQNRPQGGQEFAQAGQQPNFPPPAVPPQGFPDYQNYPQQPQPQQPPLSHPQSFPPSQSYQPYHGPPQNYQQQQQPPPPNQGFQQPDYGQPNFQQQPPNFQQNIRPQQDFSLQQQQQRPPSQQGYQQPPGGYQQQQQQQPPPQSFQQPSQNVQGQIIAGLTKNIQTKTGFFDKITEDKKPQSATSPVKSTKSFFPSFNLSSLTSPVKNLSNSLSNISNQMSNMASSKDNVQNNSGNVQNRPPAAFLGSGQQSKSLPPNYSQPNRPHSPQVQFSQGQIMQGQYQQISPGTGQFLNQNQQQQAIIRSSSPYDKQMTQMGIRSSSPVGLQSRCSPMQYGPIETPVGAIKPKTIRIQPKIPSFDQKFQFGPDPTNLSNKSRCVSPLGQSKVICSGGRTALNAGSYGMALGARSLSSGNLRNSTLVAGTYPGSRSSVNYYNHSAYMSPSGLNRRTMSRPNLSTSGSSLGSSGLGMSSLVYNSSYPGTRTYMNRDYSGPSSR</sequence>